<dbReference type="SUPFAM" id="SSF48008">
    <property type="entry name" value="GntR ligand-binding domain-like"/>
    <property type="match status" value="1"/>
</dbReference>
<dbReference type="EMBL" id="JAJUWU010000016">
    <property type="protein sequence ID" value="MCE7029486.1"/>
    <property type="molecule type" value="Genomic_DNA"/>
</dbReference>
<dbReference type="InterPro" id="IPR000524">
    <property type="entry name" value="Tscrpt_reg_HTH_GntR"/>
</dbReference>
<proteinExistence type="predicted"/>
<dbReference type="PROSITE" id="PS50949">
    <property type="entry name" value="HTH_GNTR"/>
    <property type="match status" value="1"/>
</dbReference>
<dbReference type="Gene3D" id="1.10.10.10">
    <property type="entry name" value="Winged helix-like DNA-binding domain superfamily/Winged helix DNA-binding domain"/>
    <property type="match status" value="1"/>
</dbReference>
<dbReference type="CDD" id="cd07377">
    <property type="entry name" value="WHTH_GntR"/>
    <property type="match status" value="1"/>
</dbReference>
<evidence type="ECO:0000256" key="3">
    <source>
        <dbReference type="ARBA" id="ARBA00023163"/>
    </source>
</evidence>
<dbReference type="SUPFAM" id="SSF46785">
    <property type="entry name" value="Winged helix' DNA-binding domain"/>
    <property type="match status" value="1"/>
</dbReference>
<dbReference type="Proteomes" id="UP001139035">
    <property type="component" value="Unassembled WGS sequence"/>
</dbReference>
<dbReference type="SMART" id="SM00345">
    <property type="entry name" value="HTH_GNTR"/>
    <property type="match status" value="1"/>
</dbReference>
<organism evidence="5 6">
    <name type="scientific">Jiella avicenniae</name>
    <dbReference type="NCBI Taxonomy" id="2907202"/>
    <lineage>
        <taxon>Bacteria</taxon>
        <taxon>Pseudomonadati</taxon>
        <taxon>Pseudomonadota</taxon>
        <taxon>Alphaproteobacteria</taxon>
        <taxon>Hyphomicrobiales</taxon>
        <taxon>Aurantimonadaceae</taxon>
        <taxon>Jiella</taxon>
    </lineage>
</organism>
<protein>
    <submittedName>
        <fullName evidence="5">GntR family transcriptional regulator</fullName>
    </submittedName>
</protein>
<comment type="caution">
    <text evidence="5">The sequence shown here is derived from an EMBL/GenBank/DDBJ whole genome shotgun (WGS) entry which is preliminary data.</text>
</comment>
<dbReference type="Pfam" id="PF07729">
    <property type="entry name" value="FCD"/>
    <property type="match status" value="1"/>
</dbReference>
<dbReference type="InterPro" id="IPR036390">
    <property type="entry name" value="WH_DNA-bd_sf"/>
</dbReference>
<dbReference type="Pfam" id="PF00392">
    <property type="entry name" value="GntR"/>
    <property type="match status" value="1"/>
</dbReference>
<dbReference type="Gene3D" id="1.20.120.530">
    <property type="entry name" value="GntR ligand-binding domain-like"/>
    <property type="match status" value="1"/>
</dbReference>
<dbReference type="InterPro" id="IPR011711">
    <property type="entry name" value="GntR_C"/>
</dbReference>
<dbReference type="RefSeq" id="WP_233720477.1">
    <property type="nucleotide sequence ID" value="NZ_JAJUWU010000016.1"/>
</dbReference>
<dbReference type="PRINTS" id="PR00035">
    <property type="entry name" value="HTHGNTR"/>
</dbReference>
<evidence type="ECO:0000256" key="1">
    <source>
        <dbReference type="ARBA" id="ARBA00023015"/>
    </source>
</evidence>
<dbReference type="InterPro" id="IPR036388">
    <property type="entry name" value="WH-like_DNA-bd_sf"/>
</dbReference>
<sequence>MQGIERFAPTHMPTLRQQTADVLREALMTEMFHPGEKLVERSLAERTGVSRTSIREALSQLEAEGLVTRIPGKGVSVTRLSPRNVREIYEARVVLETSMARFFVERASAEHIAALEAAVAEAEATNRPDQAREHASKLDDVADIITQGADNEVMRQLAFVLRTRMTYLRTITARVATSERRQETMRRLNAIAASLKARDAETAMRLTREYVERSAEFAVATLQSMETKTTRASAASPKDTMP</sequence>
<gene>
    <name evidence="5" type="ORF">LZD57_15955</name>
</gene>
<evidence type="ECO:0000313" key="5">
    <source>
        <dbReference type="EMBL" id="MCE7029486.1"/>
    </source>
</evidence>
<keyword evidence="6" id="KW-1185">Reference proteome</keyword>
<evidence type="ECO:0000313" key="6">
    <source>
        <dbReference type="Proteomes" id="UP001139035"/>
    </source>
</evidence>
<dbReference type="PANTHER" id="PTHR43537">
    <property type="entry name" value="TRANSCRIPTIONAL REGULATOR, GNTR FAMILY"/>
    <property type="match status" value="1"/>
</dbReference>
<feature type="domain" description="HTH gntR-type" evidence="4">
    <location>
        <begin position="13"/>
        <end position="80"/>
    </location>
</feature>
<keyword evidence="2" id="KW-0238">DNA-binding</keyword>
<dbReference type="PANTHER" id="PTHR43537:SF24">
    <property type="entry name" value="GLUCONATE OPERON TRANSCRIPTIONAL REPRESSOR"/>
    <property type="match status" value="1"/>
</dbReference>
<accession>A0A9X1T5C3</accession>
<dbReference type="AlphaFoldDB" id="A0A9X1T5C3"/>
<evidence type="ECO:0000256" key="2">
    <source>
        <dbReference type="ARBA" id="ARBA00023125"/>
    </source>
</evidence>
<dbReference type="GO" id="GO:0003677">
    <property type="term" value="F:DNA binding"/>
    <property type="evidence" value="ECO:0007669"/>
    <property type="project" value="UniProtKB-KW"/>
</dbReference>
<dbReference type="GO" id="GO:0003700">
    <property type="term" value="F:DNA-binding transcription factor activity"/>
    <property type="evidence" value="ECO:0007669"/>
    <property type="project" value="InterPro"/>
</dbReference>
<keyword evidence="3" id="KW-0804">Transcription</keyword>
<dbReference type="SMART" id="SM00895">
    <property type="entry name" value="FCD"/>
    <property type="match status" value="1"/>
</dbReference>
<dbReference type="InterPro" id="IPR008920">
    <property type="entry name" value="TF_FadR/GntR_C"/>
</dbReference>
<evidence type="ECO:0000259" key="4">
    <source>
        <dbReference type="PROSITE" id="PS50949"/>
    </source>
</evidence>
<keyword evidence="1" id="KW-0805">Transcription regulation</keyword>
<name>A0A9X1T5C3_9HYPH</name>
<reference evidence="5" key="1">
    <citation type="submission" date="2022-01" db="EMBL/GenBank/DDBJ databases">
        <title>Jiella avicenniae sp. nov., a novel endophytic bacterium isolated from bark of Avicennia marina.</title>
        <authorList>
            <person name="Tuo L."/>
        </authorList>
    </citation>
    <scope>NUCLEOTIDE SEQUENCE</scope>
    <source>
        <strain evidence="5">CBK1P-4</strain>
    </source>
</reference>